<keyword evidence="4" id="KW-0411">Iron-sulfur</keyword>
<dbReference type="NCBIfam" id="TIGR00241">
    <property type="entry name" value="CoA_E_activ"/>
    <property type="match status" value="1"/>
</dbReference>
<evidence type="ECO:0000256" key="1">
    <source>
        <dbReference type="ARBA" id="ARBA00001966"/>
    </source>
</evidence>
<reference evidence="6 7" key="1">
    <citation type="submission" date="2016-10" db="EMBL/GenBank/DDBJ databases">
        <authorList>
            <person name="de Groot N.N."/>
        </authorList>
    </citation>
    <scope>NUCLEOTIDE SEQUENCE [LARGE SCALE GENOMIC DNA]</scope>
    <source>
        <strain evidence="6 7">DSM 8423</strain>
    </source>
</reference>
<evidence type="ECO:0000256" key="2">
    <source>
        <dbReference type="ARBA" id="ARBA00022723"/>
    </source>
</evidence>
<dbReference type="Gene3D" id="3.30.420.40">
    <property type="match status" value="2"/>
</dbReference>
<evidence type="ECO:0000256" key="4">
    <source>
        <dbReference type="ARBA" id="ARBA00023014"/>
    </source>
</evidence>
<dbReference type="CDD" id="cd24036">
    <property type="entry name" value="ASKHA_NBD_BcrAD_BadFG_HgdC_HadI"/>
    <property type="match status" value="1"/>
</dbReference>
<comment type="cofactor">
    <cofactor evidence="1">
        <name>[4Fe-4S] cluster</name>
        <dbReference type="ChEBI" id="CHEBI:49883"/>
    </cofactor>
</comment>
<keyword evidence="7" id="KW-1185">Reference proteome</keyword>
<name>A0A1H8A356_9BACT</name>
<accession>A0A1H8A356</accession>
<dbReference type="STRING" id="43775.SAMN04489760_13024"/>
<dbReference type="GO" id="GO:0051536">
    <property type="term" value="F:iron-sulfur cluster binding"/>
    <property type="evidence" value="ECO:0007669"/>
    <property type="project" value="UniProtKB-KW"/>
</dbReference>
<evidence type="ECO:0000259" key="5">
    <source>
        <dbReference type="Pfam" id="PF01869"/>
    </source>
</evidence>
<dbReference type="GO" id="GO:0046872">
    <property type="term" value="F:metal ion binding"/>
    <property type="evidence" value="ECO:0007669"/>
    <property type="project" value="UniProtKB-KW"/>
</dbReference>
<dbReference type="InterPro" id="IPR051805">
    <property type="entry name" value="Dehydratase_Activator_Redct"/>
</dbReference>
<sequence>MRVAGIDIGSRTVKLAILDDGKLVLSRKTLTSYNPLETARELIGDAVFDALTATGYGRHLIKGHLDCPVISEIKAFAVGSRFFSHDCQSILDIGGQDTKAISLDSDGNMRKFEMNDKCAAGTGRFLEVMATALGFSLEEFSQAALSAEKAVKINSTCTVFAESEVVSLTAKGVPRNEVALGIHKAIVSRSVGLLKKVAVPGTIFFAGGVALNGCVQVLLEQEMDSPVFVPPDPQIVGAVGAALNAL</sequence>
<evidence type="ECO:0000313" key="7">
    <source>
        <dbReference type="Proteomes" id="UP000198744"/>
    </source>
</evidence>
<evidence type="ECO:0000256" key="3">
    <source>
        <dbReference type="ARBA" id="ARBA00023004"/>
    </source>
</evidence>
<dbReference type="AlphaFoldDB" id="A0A1H8A356"/>
<protein>
    <submittedName>
        <fullName evidence="6">CoA-substrate-specific enzyme activase, putative</fullName>
    </submittedName>
</protein>
<dbReference type="PANTHER" id="PTHR32329:SF8">
    <property type="entry name" value="ACTIVATOR OF (R)-2-HYDROXYGLUTARYL-COA DEHYDRATASE"/>
    <property type="match status" value="1"/>
</dbReference>
<keyword evidence="3" id="KW-0408">Iron</keyword>
<evidence type="ECO:0000313" key="6">
    <source>
        <dbReference type="EMBL" id="SEM65150.1"/>
    </source>
</evidence>
<dbReference type="Pfam" id="PF01869">
    <property type="entry name" value="BcrAD_BadFG"/>
    <property type="match status" value="1"/>
</dbReference>
<feature type="domain" description="ATPase BadF/BadG/BcrA/BcrD type" evidence="5">
    <location>
        <begin position="5"/>
        <end position="245"/>
    </location>
</feature>
<dbReference type="PANTHER" id="PTHR32329">
    <property type="entry name" value="BIFUNCTIONAL PROTEIN [INCLUDES 2-HYDROXYACYL-COA DEHYDRATASE (N-TER) AND ITS ACTIVATOR DOMAIN (C_TERM)-RELATED"/>
    <property type="match status" value="1"/>
</dbReference>
<dbReference type="RefSeq" id="WP_093884487.1">
    <property type="nucleotide sequence ID" value="NZ_FOBS01000030.1"/>
</dbReference>
<keyword evidence="2" id="KW-0479">Metal-binding</keyword>
<dbReference type="Proteomes" id="UP000198744">
    <property type="component" value="Unassembled WGS sequence"/>
</dbReference>
<dbReference type="OrthoDB" id="9177882at2"/>
<gene>
    <name evidence="6" type="ORF">SAMN04489760_13024</name>
</gene>
<dbReference type="EMBL" id="FOBS01000030">
    <property type="protein sequence ID" value="SEM65150.1"/>
    <property type="molecule type" value="Genomic_DNA"/>
</dbReference>
<organism evidence="6 7">
    <name type="scientific">Syntrophus gentianae</name>
    <dbReference type="NCBI Taxonomy" id="43775"/>
    <lineage>
        <taxon>Bacteria</taxon>
        <taxon>Pseudomonadati</taxon>
        <taxon>Thermodesulfobacteriota</taxon>
        <taxon>Syntrophia</taxon>
        <taxon>Syntrophales</taxon>
        <taxon>Syntrophaceae</taxon>
        <taxon>Syntrophus</taxon>
    </lineage>
</organism>
<dbReference type="InterPro" id="IPR008275">
    <property type="entry name" value="CoA_E_activase_dom"/>
</dbReference>
<dbReference type="SUPFAM" id="SSF53067">
    <property type="entry name" value="Actin-like ATPase domain"/>
    <property type="match status" value="1"/>
</dbReference>
<dbReference type="InterPro" id="IPR002731">
    <property type="entry name" value="ATPase_BadF"/>
</dbReference>
<proteinExistence type="predicted"/>
<dbReference type="InterPro" id="IPR043129">
    <property type="entry name" value="ATPase_NBD"/>
</dbReference>